<evidence type="ECO:0000256" key="5">
    <source>
        <dbReference type="ARBA" id="ARBA00023136"/>
    </source>
</evidence>
<accession>A0A031WB57</accession>
<dbReference type="EMBL" id="LK933005">
    <property type="protein sequence ID" value="CDT22472.1"/>
    <property type="molecule type" value="Genomic_DNA"/>
</dbReference>
<feature type="transmembrane region" description="Helical" evidence="6">
    <location>
        <begin position="280"/>
        <end position="303"/>
    </location>
</feature>
<evidence type="ECO:0000256" key="6">
    <source>
        <dbReference type="PIRNR" id="PIRNR018968"/>
    </source>
</evidence>
<comment type="subcellular location">
    <subcellularLocation>
        <location evidence="1 6">Cell membrane</location>
        <topology evidence="1 6">Multi-pass membrane protein</topology>
    </subcellularLocation>
</comment>
<keyword evidence="5 6" id="KW-0472">Membrane</keyword>
<keyword evidence="2 6" id="KW-1003">Cell membrane</keyword>
<dbReference type="PANTHER" id="PTHR46795:SF3">
    <property type="entry name" value="ABC TRANSPORTER PERMEASE"/>
    <property type="match status" value="1"/>
</dbReference>
<dbReference type="AlphaFoldDB" id="A0A031WB57"/>
<feature type="transmembrane region" description="Helical" evidence="6">
    <location>
        <begin position="224"/>
        <end position="248"/>
    </location>
</feature>
<feature type="transmembrane region" description="Helical" evidence="6">
    <location>
        <begin position="15"/>
        <end position="35"/>
    </location>
</feature>
<evidence type="ECO:0000313" key="10">
    <source>
        <dbReference type="EMBL" id="CDT22472.1"/>
    </source>
</evidence>
<dbReference type="PIRSF" id="PIRSF018968">
    <property type="entry name" value="ABC_permease_BceB"/>
    <property type="match status" value="1"/>
</dbReference>
<keyword evidence="3 6" id="KW-0812">Transmembrane</keyword>
<dbReference type="EMBL" id="LK932486">
    <property type="protein sequence ID" value="CDS84555.1"/>
    <property type="molecule type" value="Genomic_DNA"/>
</dbReference>
<dbReference type="GO" id="GO:0005886">
    <property type="term" value="C:plasma membrane"/>
    <property type="evidence" value="ECO:0007669"/>
    <property type="project" value="UniProtKB-SubCell"/>
</dbReference>
<feature type="transmembrane region" description="Helical" evidence="6">
    <location>
        <begin position="527"/>
        <end position="549"/>
    </location>
</feature>
<proteinExistence type="inferred from homology"/>
<evidence type="ECO:0000256" key="3">
    <source>
        <dbReference type="ARBA" id="ARBA00022692"/>
    </source>
</evidence>
<keyword evidence="4 6" id="KW-1133">Transmembrane helix</keyword>
<evidence type="ECO:0000313" key="9">
    <source>
        <dbReference type="EMBL" id="CDS86629.1"/>
    </source>
</evidence>
<comment type="similarity">
    <text evidence="6">Belongs to the ABC-4 integral membrane protein family.</text>
</comment>
<feature type="transmembrane region" description="Helical" evidence="6">
    <location>
        <begin position="613"/>
        <end position="634"/>
    </location>
</feature>
<feature type="transmembrane region" description="Helical" evidence="6">
    <location>
        <begin position="199"/>
        <end position="218"/>
    </location>
</feature>
<organism evidence="9">
    <name type="scientific">Clostridioides difficile</name>
    <name type="common">Peptoclostridium difficile</name>
    <dbReference type="NCBI Taxonomy" id="1496"/>
    <lineage>
        <taxon>Bacteria</taxon>
        <taxon>Bacillati</taxon>
        <taxon>Bacillota</taxon>
        <taxon>Clostridia</taxon>
        <taxon>Peptostreptococcales</taxon>
        <taxon>Peptostreptococcaceae</taxon>
        <taxon>Clostridioides</taxon>
    </lineage>
</organism>
<dbReference type="GO" id="GO:0055085">
    <property type="term" value="P:transmembrane transport"/>
    <property type="evidence" value="ECO:0007669"/>
    <property type="project" value="UniProtKB-UniRule"/>
</dbReference>
<protein>
    <submittedName>
        <fullName evidence="8">ABC-type transport system, permease</fullName>
    </submittedName>
    <submittedName>
        <fullName evidence="9">Efflux ABC transporter, permease protein</fullName>
    </submittedName>
</protein>
<evidence type="ECO:0000256" key="1">
    <source>
        <dbReference type="ARBA" id="ARBA00004651"/>
    </source>
</evidence>
<evidence type="ECO:0000256" key="4">
    <source>
        <dbReference type="ARBA" id="ARBA00022989"/>
    </source>
</evidence>
<evidence type="ECO:0000256" key="2">
    <source>
        <dbReference type="ARBA" id="ARBA00022475"/>
    </source>
</evidence>
<dbReference type="PANTHER" id="PTHR46795">
    <property type="entry name" value="ABC TRANSPORTER PERMEASE-RELATED-RELATED"/>
    <property type="match status" value="1"/>
</dbReference>
<dbReference type="InterPro" id="IPR027022">
    <property type="entry name" value="ABC_permease_BceB-typ"/>
</dbReference>
<feature type="transmembrane region" description="Helical" evidence="6">
    <location>
        <begin position="101"/>
        <end position="124"/>
    </location>
</feature>
<sequence>MTLFRIAMQNVKNSFFNYLMYFISIVFSVFVFFSFKSIEYNEALSSLGEKTRMSINTSSIVIVVFVFLFIYYSNSFFFNRRRREVGTYSLLGMRKNQIGKIFLYETFLMGIVAILIGIFLGLLFSKLMTMMLVKLMNEMIVVNMNLSIKALVQTLAVFLIIFIVIGIRNTIVIRNKRIIELFNKYPEKYKFKKFIKLKCVLGVLLIAISYLMSISYFIAENIMLSVFILVTIIPGTFLFFSSTMYMIIDAVKKRKSFYYKGQNLIAFSELGFKLKSNSSVLAVIAILIATSVTMLGFTISLYYDIDRNISENYKYSYTINLGNSYVNNEIDKLLYKYKKDNKIIFDKTIELIDKDINIEMYYKNGNSYIEDRTSVDIIRESDFKKLRQYQNNNYEELTSKESVYYVSDSYKKIFFKDFEIEKINLHIKDANEYDINLFKVQKSILEPEINSQATFDLIVVKDDVFNQLKLHGNSRLIRLIDIKNEKKELDLTLKLKNIVSENMKFTYPFNFTSSIESYNNLIKLSGLMLFIGIFLSVVFLLCTGSIILFKQLSNIYDDKERYIMLIKLGANNKDIEKIISKQLKVIFLMPLVVGTVHNLFAMSIAQKFIPRSLLVPIIITLVIYFIGYFIYYFLTLKYALNMIKE</sequence>
<reference evidence="9" key="1">
    <citation type="submission" date="2014-07" db="EMBL/GenBank/DDBJ databases">
        <authorList>
            <person name="Monot Marc"/>
        </authorList>
    </citation>
    <scope>NUCLEOTIDE SEQUENCE</scope>
    <source>
        <strain evidence="10">7032989</strain>
        <strain evidence="9">7032994</strain>
    </source>
</reference>
<feature type="transmembrane region" description="Helical" evidence="6">
    <location>
        <begin position="583"/>
        <end position="601"/>
    </location>
</feature>
<keyword evidence="6" id="KW-0813">Transport</keyword>
<feature type="domain" description="ABC3 transporter permease C-terminal" evidence="7">
    <location>
        <begin position="533"/>
        <end position="643"/>
    </location>
</feature>
<dbReference type="EMBL" id="LK932396">
    <property type="protein sequence ID" value="CDS86629.1"/>
    <property type="molecule type" value="Genomic_DNA"/>
</dbReference>
<dbReference type="Pfam" id="PF02687">
    <property type="entry name" value="FtsX"/>
    <property type="match status" value="2"/>
</dbReference>
<name>A0A031WB57_CLODI</name>
<dbReference type="InterPro" id="IPR003838">
    <property type="entry name" value="ABC3_permease_C"/>
</dbReference>
<gene>
    <name evidence="10" type="ORF">BN1095_340299</name>
    <name evidence="8" type="ORF">BN1096_350009</name>
    <name evidence="9" type="ORF">BN1097_580010</name>
</gene>
<evidence type="ECO:0000259" key="7">
    <source>
        <dbReference type="Pfam" id="PF02687"/>
    </source>
</evidence>
<dbReference type="RefSeq" id="WP_003436722.1">
    <property type="nucleotide sequence ID" value="NZ_BBYB01000069.1"/>
</dbReference>
<feature type="transmembrane region" description="Helical" evidence="6">
    <location>
        <begin position="55"/>
        <end position="73"/>
    </location>
</feature>
<dbReference type="InterPro" id="IPR052536">
    <property type="entry name" value="ABC-4_Integral_Memb_Prot"/>
</dbReference>
<evidence type="ECO:0000313" key="8">
    <source>
        <dbReference type="EMBL" id="CDS84555.1"/>
    </source>
</evidence>
<feature type="transmembrane region" description="Helical" evidence="6">
    <location>
        <begin position="144"/>
        <end position="167"/>
    </location>
</feature>
<feature type="domain" description="ABC3 transporter permease C-terminal" evidence="7">
    <location>
        <begin position="58"/>
        <end position="176"/>
    </location>
</feature>